<evidence type="ECO:0000313" key="2">
    <source>
        <dbReference type="EMBL" id="SPF54015.1"/>
    </source>
</evidence>
<accession>A0A2U3LQ11</accession>
<dbReference type="SUPFAM" id="SSF50341">
    <property type="entry name" value="CheW-like"/>
    <property type="match status" value="1"/>
</dbReference>
<feature type="domain" description="CheW-like" evidence="1">
    <location>
        <begin position="1"/>
        <end position="127"/>
    </location>
</feature>
<evidence type="ECO:0000313" key="3">
    <source>
        <dbReference type="Proteomes" id="UP000238916"/>
    </source>
</evidence>
<sequence>METSDQAFFIDVNQVLEVLKVPRREVFKRRGRFFYNLRGETIGIIFLAELYGTTFKKRDHLGIVVITDGRTKLGLIVERWSVEQEVLVELLADIFLGQKEISGAAVMENGQISLRLDGVALIKRVLQAGEQEE</sequence>
<dbReference type="SMART" id="SM00260">
    <property type="entry name" value="CheW"/>
    <property type="match status" value="1"/>
</dbReference>
<protein>
    <recommendedName>
        <fullName evidence="1">CheW-like domain-containing protein</fullName>
    </recommendedName>
</protein>
<dbReference type="PROSITE" id="PS50851">
    <property type="entry name" value="CHEW"/>
    <property type="match status" value="1"/>
</dbReference>
<dbReference type="Pfam" id="PF01584">
    <property type="entry name" value="CheW"/>
    <property type="match status" value="1"/>
</dbReference>
<dbReference type="EMBL" id="OMOF01000695">
    <property type="protein sequence ID" value="SPF54015.1"/>
    <property type="molecule type" value="Genomic_DNA"/>
</dbReference>
<dbReference type="GO" id="GO:0006935">
    <property type="term" value="P:chemotaxis"/>
    <property type="evidence" value="ECO:0007669"/>
    <property type="project" value="InterPro"/>
</dbReference>
<dbReference type="Gene3D" id="2.40.50.180">
    <property type="entry name" value="CheA-289, Domain 4"/>
    <property type="match status" value="1"/>
</dbReference>
<name>A0A2U3LQ11_9FIRM</name>
<dbReference type="AlphaFoldDB" id="A0A2U3LQ11"/>
<dbReference type="Proteomes" id="UP000238916">
    <property type="component" value="Unassembled WGS sequence"/>
</dbReference>
<evidence type="ECO:0000259" key="1">
    <source>
        <dbReference type="PROSITE" id="PS50851"/>
    </source>
</evidence>
<reference evidence="3" key="1">
    <citation type="submission" date="2018-02" db="EMBL/GenBank/DDBJ databases">
        <authorList>
            <person name="Hausmann B."/>
        </authorList>
    </citation>
    <scope>NUCLEOTIDE SEQUENCE [LARGE SCALE GENOMIC DNA]</scope>
    <source>
        <strain evidence="3">Peat soil MAG SbF1</strain>
    </source>
</reference>
<dbReference type="InterPro" id="IPR002545">
    <property type="entry name" value="CheW-lke_dom"/>
</dbReference>
<proteinExistence type="predicted"/>
<dbReference type="InterPro" id="IPR036061">
    <property type="entry name" value="CheW-like_dom_sf"/>
</dbReference>
<dbReference type="GO" id="GO:0007165">
    <property type="term" value="P:signal transduction"/>
    <property type="evidence" value="ECO:0007669"/>
    <property type="project" value="InterPro"/>
</dbReference>
<organism evidence="2 3">
    <name type="scientific">Candidatus Desulfosporosinus infrequens</name>
    <dbReference type="NCBI Taxonomy" id="2043169"/>
    <lineage>
        <taxon>Bacteria</taxon>
        <taxon>Bacillati</taxon>
        <taxon>Bacillota</taxon>
        <taxon>Clostridia</taxon>
        <taxon>Eubacteriales</taxon>
        <taxon>Desulfitobacteriaceae</taxon>
        <taxon>Desulfosporosinus</taxon>
    </lineage>
</organism>
<gene>
    <name evidence="2" type="ORF">SBF1_7240001</name>
</gene>